<dbReference type="EMBL" id="JAJAGQ010000009">
    <property type="protein sequence ID" value="KAJ8553931.1"/>
    <property type="molecule type" value="Genomic_DNA"/>
</dbReference>
<keyword evidence="3" id="KW-1185">Reference proteome</keyword>
<comment type="caution">
    <text evidence="2">The sequence shown here is derived from an EMBL/GenBank/DDBJ whole genome shotgun (WGS) entry which is preliminary data.</text>
</comment>
<accession>A0A9Q1MBG4</accession>
<reference evidence="3" key="1">
    <citation type="journal article" date="2023" name="Proc. Natl. Acad. Sci. U.S.A.">
        <title>Genomic and structural basis for evolution of tropane alkaloid biosynthesis.</title>
        <authorList>
            <person name="Wanga Y.-J."/>
            <person name="Taina T."/>
            <person name="Yua J.-Y."/>
            <person name="Lia J."/>
            <person name="Xua B."/>
            <person name="Chenc J."/>
            <person name="D'Auriad J.C."/>
            <person name="Huanga J.-P."/>
            <person name="Huanga S.-X."/>
        </authorList>
    </citation>
    <scope>NUCLEOTIDE SEQUENCE [LARGE SCALE GENOMIC DNA]</scope>
    <source>
        <strain evidence="3">cv. KIB-2019</strain>
    </source>
</reference>
<gene>
    <name evidence="2" type="ORF">K7X08_024609</name>
</gene>
<organism evidence="2 3">
    <name type="scientific">Anisodus acutangulus</name>
    <dbReference type="NCBI Taxonomy" id="402998"/>
    <lineage>
        <taxon>Eukaryota</taxon>
        <taxon>Viridiplantae</taxon>
        <taxon>Streptophyta</taxon>
        <taxon>Embryophyta</taxon>
        <taxon>Tracheophyta</taxon>
        <taxon>Spermatophyta</taxon>
        <taxon>Magnoliopsida</taxon>
        <taxon>eudicotyledons</taxon>
        <taxon>Gunneridae</taxon>
        <taxon>Pentapetalae</taxon>
        <taxon>asterids</taxon>
        <taxon>lamiids</taxon>
        <taxon>Solanales</taxon>
        <taxon>Solanaceae</taxon>
        <taxon>Solanoideae</taxon>
        <taxon>Hyoscyameae</taxon>
        <taxon>Anisodus</taxon>
    </lineage>
</organism>
<name>A0A9Q1MBG4_9SOLA</name>
<sequence>MLVDKCVTKSGCDFLLENSSLDSFANSSNNNCAFKIGPSYGSLFDDSYKFVSVKGGISGSVAELQDTADNHASTANDQRRVGITAPDGGGNKRPREAEDVNWDKRRKLKMMFYHVAKGIYLSQTKDPNYGKEDVDTQSD</sequence>
<dbReference type="Proteomes" id="UP001152561">
    <property type="component" value="Unassembled WGS sequence"/>
</dbReference>
<proteinExistence type="predicted"/>
<evidence type="ECO:0000313" key="3">
    <source>
        <dbReference type="Proteomes" id="UP001152561"/>
    </source>
</evidence>
<dbReference type="AlphaFoldDB" id="A0A9Q1MBG4"/>
<evidence type="ECO:0000313" key="2">
    <source>
        <dbReference type="EMBL" id="KAJ8553931.1"/>
    </source>
</evidence>
<feature type="region of interest" description="Disordered" evidence="1">
    <location>
        <begin position="69"/>
        <end position="101"/>
    </location>
</feature>
<evidence type="ECO:0000256" key="1">
    <source>
        <dbReference type="SAM" id="MobiDB-lite"/>
    </source>
</evidence>
<protein>
    <submittedName>
        <fullName evidence="2">Uncharacterized protein</fullName>
    </submittedName>
</protein>